<reference evidence="2 3" key="1">
    <citation type="submission" date="2021-06" db="EMBL/GenBank/DDBJ databases">
        <title>Caerostris darwini draft genome.</title>
        <authorList>
            <person name="Kono N."/>
            <person name="Arakawa K."/>
        </authorList>
    </citation>
    <scope>NUCLEOTIDE SEQUENCE [LARGE SCALE GENOMIC DNA]</scope>
</reference>
<protein>
    <submittedName>
        <fullName evidence="2">Uncharacterized protein</fullName>
    </submittedName>
</protein>
<sequence length="113" mass="12180">MSPWGLGSLGLGLKPSVFTVFLLEGVYGSPANPRDLKTGAFEVPKFIRSLKGLKETFSAAPTIRESFHVAGQEASSPWFGGHLTQRGRSGLRSAAVGELLIREKSKDFRCTNA</sequence>
<gene>
    <name evidence="2" type="ORF">CDAR_501321</name>
</gene>
<name>A0AAV4R4B5_9ARAC</name>
<dbReference type="Proteomes" id="UP001054837">
    <property type="component" value="Unassembled WGS sequence"/>
</dbReference>
<proteinExistence type="predicted"/>
<evidence type="ECO:0000313" key="3">
    <source>
        <dbReference type="Proteomes" id="UP001054837"/>
    </source>
</evidence>
<accession>A0AAV4R4B5</accession>
<comment type="caution">
    <text evidence="2">The sequence shown here is derived from an EMBL/GenBank/DDBJ whole genome shotgun (WGS) entry which is preliminary data.</text>
</comment>
<organism evidence="2 3">
    <name type="scientific">Caerostris darwini</name>
    <dbReference type="NCBI Taxonomy" id="1538125"/>
    <lineage>
        <taxon>Eukaryota</taxon>
        <taxon>Metazoa</taxon>
        <taxon>Ecdysozoa</taxon>
        <taxon>Arthropoda</taxon>
        <taxon>Chelicerata</taxon>
        <taxon>Arachnida</taxon>
        <taxon>Araneae</taxon>
        <taxon>Araneomorphae</taxon>
        <taxon>Entelegynae</taxon>
        <taxon>Araneoidea</taxon>
        <taxon>Araneidae</taxon>
        <taxon>Caerostris</taxon>
    </lineage>
</organism>
<dbReference type="AlphaFoldDB" id="A0AAV4R4B5"/>
<evidence type="ECO:0000256" key="1">
    <source>
        <dbReference type="SAM" id="SignalP"/>
    </source>
</evidence>
<dbReference type="EMBL" id="BPLQ01005666">
    <property type="protein sequence ID" value="GIY16282.1"/>
    <property type="molecule type" value="Genomic_DNA"/>
</dbReference>
<feature type="chain" id="PRO_5043383062" evidence="1">
    <location>
        <begin position="29"/>
        <end position="113"/>
    </location>
</feature>
<feature type="signal peptide" evidence="1">
    <location>
        <begin position="1"/>
        <end position="28"/>
    </location>
</feature>
<evidence type="ECO:0000313" key="2">
    <source>
        <dbReference type="EMBL" id="GIY16282.1"/>
    </source>
</evidence>
<keyword evidence="3" id="KW-1185">Reference proteome</keyword>
<keyword evidence="1" id="KW-0732">Signal</keyword>